<feature type="compositionally biased region" description="Pro residues" evidence="1">
    <location>
        <begin position="70"/>
        <end position="96"/>
    </location>
</feature>
<sequence>MMFEVIKRRLLLSFLLLTNLILAWSLFVTGEKMEKLTNARDGNELFVTVEHRRGQLFKLARLDQQLPPLVDQPPPLVDQPPPLVEPPPPPPLPPLVENPLMPKPRNRRVAQPPPPPPKGASGPGQ</sequence>
<evidence type="ECO:0000313" key="3">
    <source>
        <dbReference type="Proteomes" id="UP000737018"/>
    </source>
</evidence>
<comment type="caution">
    <text evidence="2">The sequence shown here is derived from an EMBL/GenBank/DDBJ whole genome shotgun (WGS) entry which is preliminary data.</text>
</comment>
<protein>
    <submittedName>
        <fullName evidence="2">Uncharacterized protein</fullName>
    </submittedName>
</protein>
<feature type="region of interest" description="Disordered" evidence="1">
    <location>
        <begin position="68"/>
        <end position="125"/>
    </location>
</feature>
<evidence type="ECO:0000313" key="2">
    <source>
        <dbReference type="EMBL" id="KAF3953840.1"/>
    </source>
</evidence>
<evidence type="ECO:0000256" key="1">
    <source>
        <dbReference type="SAM" id="MobiDB-lite"/>
    </source>
</evidence>
<accession>A0A8J4QQ56</accession>
<dbReference type="EMBL" id="JRKL02003916">
    <property type="protein sequence ID" value="KAF3953840.1"/>
    <property type="molecule type" value="Genomic_DNA"/>
</dbReference>
<dbReference type="Proteomes" id="UP000737018">
    <property type="component" value="Unassembled WGS sequence"/>
</dbReference>
<keyword evidence="3" id="KW-1185">Reference proteome</keyword>
<name>A0A8J4QQ56_9ROSI</name>
<gene>
    <name evidence="2" type="ORF">CMV_020747</name>
</gene>
<proteinExistence type="predicted"/>
<dbReference type="AlphaFoldDB" id="A0A8J4QQ56"/>
<organism evidence="2 3">
    <name type="scientific">Castanea mollissima</name>
    <name type="common">Chinese chestnut</name>
    <dbReference type="NCBI Taxonomy" id="60419"/>
    <lineage>
        <taxon>Eukaryota</taxon>
        <taxon>Viridiplantae</taxon>
        <taxon>Streptophyta</taxon>
        <taxon>Embryophyta</taxon>
        <taxon>Tracheophyta</taxon>
        <taxon>Spermatophyta</taxon>
        <taxon>Magnoliopsida</taxon>
        <taxon>eudicotyledons</taxon>
        <taxon>Gunneridae</taxon>
        <taxon>Pentapetalae</taxon>
        <taxon>rosids</taxon>
        <taxon>fabids</taxon>
        <taxon>Fagales</taxon>
        <taxon>Fagaceae</taxon>
        <taxon>Castanea</taxon>
    </lineage>
</organism>
<reference evidence="2" key="1">
    <citation type="submission" date="2020-03" db="EMBL/GenBank/DDBJ databases">
        <title>Castanea mollissima Vanexum genome sequencing.</title>
        <authorList>
            <person name="Staton M."/>
        </authorList>
    </citation>
    <scope>NUCLEOTIDE SEQUENCE</scope>
    <source>
        <tissue evidence="2">Leaf</tissue>
    </source>
</reference>